<dbReference type="OrthoDB" id="40044at2"/>
<protein>
    <submittedName>
        <fullName evidence="13">ATP-binding cassette, subfamily B</fullName>
    </submittedName>
</protein>
<gene>
    <name evidence="13" type="ORF">SAMN02745226_00861</name>
</gene>
<evidence type="ECO:0000259" key="12">
    <source>
        <dbReference type="PROSITE" id="PS50929"/>
    </source>
</evidence>
<dbReference type="Proteomes" id="UP000184207">
    <property type="component" value="Unassembled WGS sequence"/>
</dbReference>
<keyword evidence="7 10" id="KW-1133">Transmembrane helix</keyword>
<proteinExistence type="predicted"/>
<sequence>MSEKNMQNNKPQNTRMRPGGPGGPGGPAFARGGEKPKDFKKAMSKLMKYLKPHTIGLIIVFVLTIAATVLTIRAPKILGQATTEIFRVVMIRNTPLSAFLKTKMDFEKIFNILMTVGILYSISALLNFFQGYLMAGITQKIVRKMREDVNEKLQRLPLKFYDGRAHGDIISRVTNDVDLISNTLQQSLTQFISGIVTIAGITYMMLTINVSLTLLTLITLPLSAIVTILVAKHSQKFFAQQQKLLGTLTGQVEEVYSGFIAVKVYGREEEEFEKFKKTNEQLYSASKKAQFISGIIMPVMNFIGNLGYIIVAVGGGILVTKKSITVGDVQAFIQYSRQFNQPIVQIANIVNMIQSTLAASERIFEILEEEEEVQDKENAIELESIKGEVQFESVRFSYLPEKPLIENLNIEVKSGQTIAIVGPTGAGKTTLVNLLMRFYEIQGGSIKVDGIDIRDIKKYNLRKHFGMVLQDTWLFNGTIKENITYGKEQATEEEIINAAKMAHAHHFILALPDGYDTVIGEDTANISQGEKQLITIARAFLANPDILILDEATSNVDTLTEIYIQRAMRDLMKGRTSFVIAHRLSTIKNADMILVMNEGKIIETGTHEELLHKGGFYAEMYRSQFLGAMVESA</sequence>
<reference evidence="14" key="1">
    <citation type="submission" date="2016-12" db="EMBL/GenBank/DDBJ databases">
        <authorList>
            <person name="Varghese N."/>
            <person name="Submissions S."/>
        </authorList>
    </citation>
    <scope>NUCLEOTIDE SEQUENCE [LARGE SCALE GENOMIC DNA]</scope>
    <source>
        <strain evidence="14">DSM 13020</strain>
    </source>
</reference>
<dbReference type="PANTHER" id="PTHR43394">
    <property type="entry name" value="ATP-DEPENDENT PERMEASE MDL1, MITOCHONDRIAL"/>
    <property type="match status" value="1"/>
</dbReference>
<evidence type="ECO:0000256" key="8">
    <source>
        <dbReference type="ARBA" id="ARBA00023136"/>
    </source>
</evidence>
<dbReference type="Gene3D" id="3.40.50.300">
    <property type="entry name" value="P-loop containing nucleotide triphosphate hydrolases"/>
    <property type="match status" value="1"/>
</dbReference>
<dbReference type="PANTHER" id="PTHR43394:SF1">
    <property type="entry name" value="ATP-BINDING CASSETTE SUB-FAMILY B MEMBER 10, MITOCHONDRIAL"/>
    <property type="match status" value="1"/>
</dbReference>
<dbReference type="CDD" id="cd03254">
    <property type="entry name" value="ABCC_Glucan_exporter_like"/>
    <property type="match status" value="1"/>
</dbReference>
<dbReference type="PROSITE" id="PS50893">
    <property type="entry name" value="ABC_TRANSPORTER_2"/>
    <property type="match status" value="1"/>
</dbReference>
<name>A0A1M7SFM7_FERGO</name>
<evidence type="ECO:0000256" key="2">
    <source>
        <dbReference type="ARBA" id="ARBA00022448"/>
    </source>
</evidence>
<keyword evidence="5" id="KW-0547">Nucleotide-binding</keyword>
<evidence type="ECO:0000259" key="11">
    <source>
        <dbReference type="PROSITE" id="PS50893"/>
    </source>
</evidence>
<evidence type="ECO:0000256" key="10">
    <source>
        <dbReference type="SAM" id="Phobius"/>
    </source>
</evidence>
<dbReference type="Pfam" id="PF00664">
    <property type="entry name" value="ABC_membrane"/>
    <property type="match status" value="1"/>
</dbReference>
<dbReference type="PROSITE" id="PS50929">
    <property type="entry name" value="ABC_TM1F"/>
    <property type="match status" value="1"/>
</dbReference>
<dbReference type="Gene3D" id="1.20.1560.10">
    <property type="entry name" value="ABC transporter type 1, transmembrane domain"/>
    <property type="match status" value="1"/>
</dbReference>
<dbReference type="CDD" id="cd18547">
    <property type="entry name" value="ABC_6TM_Tm288_like"/>
    <property type="match status" value="1"/>
</dbReference>
<keyword evidence="2" id="KW-0813">Transport</keyword>
<dbReference type="InterPro" id="IPR017871">
    <property type="entry name" value="ABC_transporter-like_CS"/>
</dbReference>
<feature type="compositionally biased region" description="Polar residues" evidence="9">
    <location>
        <begin position="1"/>
        <end position="15"/>
    </location>
</feature>
<dbReference type="FunFam" id="3.40.50.300:FF:000287">
    <property type="entry name" value="Multidrug ABC transporter ATP-binding protein"/>
    <property type="match status" value="1"/>
</dbReference>
<dbReference type="InterPro" id="IPR027417">
    <property type="entry name" value="P-loop_NTPase"/>
</dbReference>
<dbReference type="AlphaFoldDB" id="A0A1M7SFM7"/>
<keyword evidence="3" id="KW-1003">Cell membrane</keyword>
<dbReference type="SUPFAM" id="SSF90123">
    <property type="entry name" value="ABC transporter transmembrane region"/>
    <property type="match status" value="1"/>
</dbReference>
<organism evidence="13 14">
    <name type="scientific">Fervidobacterium gondwanense DSM 13020</name>
    <dbReference type="NCBI Taxonomy" id="1121883"/>
    <lineage>
        <taxon>Bacteria</taxon>
        <taxon>Thermotogati</taxon>
        <taxon>Thermotogota</taxon>
        <taxon>Thermotogae</taxon>
        <taxon>Thermotogales</taxon>
        <taxon>Fervidobacteriaceae</taxon>
        <taxon>Fervidobacterium</taxon>
    </lineage>
</organism>
<keyword evidence="14" id="KW-1185">Reference proteome</keyword>
<feature type="transmembrane region" description="Helical" evidence="10">
    <location>
        <begin position="109"/>
        <end position="135"/>
    </location>
</feature>
<comment type="subcellular location">
    <subcellularLocation>
        <location evidence="1">Cell membrane</location>
        <topology evidence="1">Multi-pass membrane protein</topology>
    </subcellularLocation>
</comment>
<evidence type="ECO:0000256" key="4">
    <source>
        <dbReference type="ARBA" id="ARBA00022692"/>
    </source>
</evidence>
<dbReference type="RefSeq" id="WP_084634353.1">
    <property type="nucleotide sequence ID" value="NZ_FRDJ01000003.1"/>
</dbReference>
<dbReference type="InterPro" id="IPR003593">
    <property type="entry name" value="AAA+_ATPase"/>
</dbReference>
<keyword evidence="8 10" id="KW-0472">Membrane</keyword>
<dbReference type="InterPro" id="IPR039421">
    <property type="entry name" value="Type_1_exporter"/>
</dbReference>
<dbReference type="GO" id="GO:0016887">
    <property type="term" value="F:ATP hydrolysis activity"/>
    <property type="evidence" value="ECO:0007669"/>
    <property type="project" value="InterPro"/>
</dbReference>
<evidence type="ECO:0000313" key="13">
    <source>
        <dbReference type="EMBL" id="SHN57220.1"/>
    </source>
</evidence>
<feature type="region of interest" description="Disordered" evidence="9">
    <location>
        <begin position="1"/>
        <end position="34"/>
    </location>
</feature>
<dbReference type="InterPro" id="IPR036640">
    <property type="entry name" value="ABC1_TM_sf"/>
</dbReference>
<dbReference type="InterPro" id="IPR003439">
    <property type="entry name" value="ABC_transporter-like_ATP-bd"/>
</dbReference>
<dbReference type="GO" id="GO:0005524">
    <property type="term" value="F:ATP binding"/>
    <property type="evidence" value="ECO:0007669"/>
    <property type="project" value="UniProtKB-KW"/>
</dbReference>
<dbReference type="SMART" id="SM00382">
    <property type="entry name" value="AAA"/>
    <property type="match status" value="1"/>
</dbReference>
<feature type="transmembrane region" description="Helical" evidence="10">
    <location>
        <begin position="212"/>
        <end position="231"/>
    </location>
</feature>
<evidence type="ECO:0000256" key="1">
    <source>
        <dbReference type="ARBA" id="ARBA00004651"/>
    </source>
</evidence>
<feature type="domain" description="ABC transporter" evidence="11">
    <location>
        <begin position="389"/>
        <end position="623"/>
    </location>
</feature>
<evidence type="ECO:0000256" key="9">
    <source>
        <dbReference type="SAM" id="MobiDB-lite"/>
    </source>
</evidence>
<feature type="domain" description="ABC transmembrane type-1" evidence="12">
    <location>
        <begin position="58"/>
        <end position="355"/>
    </location>
</feature>
<evidence type="ECO:0000256" key="5">
    <source>
        <dbReference type="ARBA" id="ARBA00022741"/>
    </source>
</evidence>
<accession>A0A1M7SFM7</accession>
<evidence type="ECO:0000256" key="6">
    <source>
        <dbReference type="ARBA" id="ARBA00022840"/>
    </source>
</evidence>
<evidence type="ECO:0000313" key="14">
    <source>
        <dbReference type="Proteomes" id="UP000184207"/>
    </source>
</evidence>
<evidence type="ECO:0000256" key="7">
    <source>
        <dbReference type="ARBA" id="ARBA00022989"/>
    </source>
</evidence>
<dbReference type="PROSITE" id="PS00211">
    <property type="entry name" value="ABC_TRANSPORTER_1"/>
    <property type="match status" value="1"/>
</dbReference>
<dbReference type="SUPFAM" id="SSF52540">
    <property type="entry name" value="P-loop containing nucleoside triphosphate hydrolases"/>
    <property type="match status" value="1"/>
</dbReference>
<feature type="transmembrane region" description="Helical" evidence="10">
    <location>
        <begin position="291"/>
        <end position="319"/>
    </location>
</feature>
<feature type="transmembrane region" description="Helical" evidence="10">
    <location>
        <begin position="49"/>
        <end position="72"/>
    </location>
</feature>
<dbReference type="GO" id="GO:0015421">
    <property type="term" value="F:ABC-type oligopeptide transporter activity"/>
    <property type="evidence" value="ECO:0007669"/>
    <property type="project" value="TreeGrafter"/>
</dbReference>
<dbReference type="GO" id="GO:0005886">
    <property type="term" value="C:plasma membrane"/>
    <property type="evidence" value="ECO:0007669"/>
    <property type="project" value="UniProtKB-SubCell"/>
</dbReference>
<dbReference type="Pfam" id="PF00005">
    <property type="entry name" value="ABC_tran"/>
    <property type="match status" value="1"/>
</dbReference>
<dbReference type="EMBL" id="FRDJ01000003">
    <property type="protein sequence ID" value="SHN57220.1"/>
    <property type="molecule type" value="Genomic_DNA"/>
</dbReference>
<keyword evidence="6 13" id="KW-0067">ATP-binding</keyword>
<evidence type="ECO:0000256" key="3">
    <source>
        <dbReference type="ARBA" id="ARBA00022475"/>
    </source>
</evidence>
<dbReference type="STRING" id="1121883.SAMN02745226_00861"/>
<feature type="transmembrane region" description="Helical" evidence="10">
    <location>
        <begin position="188"/>
        <end position="206"/>
    </location>
</feature>
<dbReference type="FunFam" id="1.20.1560.10:FF:000011">
    <property type="entry name" value="Multidrug ABC transporter ATP-binding protein"/>
    <property type="match status" value="1"/>
</dbReference>
<dbReference type="InterPro" id="IPR011527">
    <property type="entry name" value="ABC1_TM_dom"/>
</dbReference>
<keyword evidence="4 10" id="KW-0812">Transmembrane</keyword>